<proteinExistence type="predicted"/>
<protein>
    <submittedName>
        <fullName evidence="3">Glycine rich protein</fullName>
    </submittedName>
</protein>
<dbReference type="EMBL" id="JXTC01000412">
    <property type="protein sequence ID" value="PON56083.1"/>
    <property type="molecule type" value="Genomic_DNA"/>
</dbReference>
<dbReference type="AlphaFoldDB" id="A0A2P5C4U7"/>
<name>A0A2P5C4U7_TREOI</name>
<gene>
    <name evidence="3" type="ORF">TorRG33x02_297450</name>
</gene>
<sequence>MGSKAFLYLGLLLAVVLLISSEVAARDLAEASTENKNVDATPNGVNDAKYGGYNGGDPGYGGGGRGGRGGDYPGGGRRGGDYPGGGRGRGRGRCYHGCCRWSYYGRECQRCCSYAGEAVEAKTEAKPHN</sequence>
<dbReference type="OrthoDB" id="1194682at2759"/>
<keyword evidence="2" id="KW-0732">Signal</keyword>
<organism evidence="3 4">
    <name type="scientific">Trema orientale</name>
    <name type="common">Charcoal tree</name>
    <name type="synonym">Celtis orientalis</name>
    <dbReference type="NCBI Taxonomy" id="63057"/>
    <lineage>
        <taxon>Eukaryota</taxon>
        <taxon>Viridiplantae</taxon>
        <taxon>Streptophyta</taxon>
        <taxon>Embryophyta</taxon>
        <taxon>Tracheophyta</taxon>
        <taxon>Spermatophyta</taxon>
        <taxon>Magnoliopsida</taxon>
        <taxon>eudicotyledons</taxon>
        <taxon>Gunneridae</taxon>
        <taxon>Pentapetalae</taxon>
        <taxon>rosids</taxon>
        <taxon>fabids</taxon>
        <taxon>Rosales</taxon>
        <taxon>Cannabaceae</taxon>
        <taxon>Trema</taxon>
    </lineage>
</organism>
<dbReference type="InterPro" id="IPR010800">
    <property type="entry name" value="GRP"/>
</dbReference>
<dbReference type="Proteomes" id="UP000237000">
    <property type="component" value="Unassembled WGS sequence"/>
</dbReference>
<evidence type="ECO:0000256" key="2">
    <source>
        <dbReference type="SAM" id="SignalP"/>
    </source>
</evidence>
<evidence type="ECO:0000313" key="4">
    <source>
        <dbReference type="Proteomes" id="UP000237000"/>
    </source>
</evidence>
<dbReference type="Pfam" id="PF07172">
    <property type="entry name" value="GRP"/>
    <property type="match status" value="1"/>
</dbReference>
<keyword evidence="4" id="KW-1185">Reference proteome</keyword>
<feature type="compositionally biased region" description="Polar residues" evidence="1">
    <location>
        <begin position="32"/>
        <end position="44"/>
    </location>
</feature>
<feature type="chain" id="PRO_5015193610" evidence="2">
    <location>
        <begin position="26"/>
        <end position="129"/>
    </location>
</feature>
<dbReference type="PANTHER" id="PTHR37389:SF40">
    <property type="entry name" value="NODULIN-24"/>
    <property type="match status" value="1"/>
</dbReference>
<feature type="signal peptide" evidence="2">
    <location>
        <begin position="1"/>
        <end position="25"/>
    </location>
</feature>
<feature type="compositionally biased region" description="Gly residues" evidence="1">
    <location>
        <begin position="52"/>
        <end position="87"/>
    </location>
</feature>
<comment type="caution">
    <text evidence="3">The sequence shown here is derived from an EMBL/GenBank/DDBJ whole genome shotgun (WGS) entry which is preliminary data.</text>
</comment>
<dbReference type="InParanoid" id="A0A2P5C4U7"/>
<evidence type="ECO:0000256" key="1">
    <source>
        <dbReference type="SAM" id="MobiDB-lite"/>
    </source>
</evidence>
<dbReference type="STRING" id="63057.A0A2P5C4U7"/>
<accession>A0A2P5C4U7</accession>
<dbReference type="FunCoup" id="A0A2P5C4U7">
    <property type="interactions" value="2"/>
</dbReference>
<feature type="region of interest" description="Disordered" evidence="1">
    <location>
        <begin position="31"/>
        <end position="92"/>
    </location>
</feature>
<evidence type="ECO:0000313" key="3">
    <source>
        <dbReference type="EMBL" id="PON56083.1"/>
    </source>
</evidence>
<dbReference type="PANTHER" id="PTHR37389">
    <property type="entry name" value="NODULIN-24"/>
    <property type="match status" value="1"/>
</dbReference>
<reference evidence="4" key="1">
    <citation type="submission" date="2016-06" db="EMBL/GenBank/DDBJ databases">
        <title>Parallel loss of symbiosis genes in relatives of nitrogen-fixing non-legume Parasponia.</title>
        <authorList>
            <person name="Van Velzen R."/>
            <person name="Holmer R."/>
            <person name="Bu F."/>
            <person name="Rutten L."/>
            <person name="Van Zeijl A."/>
            <person name="Liu W."/>
            <person name="Santuari L."/>
            <person name="Cao Q."/>
            <person name="Sharma T."/>
            <person name="Shen D."/>
            <person name="Roswanjaya Y."/>
            <person name="Wardhani T."/>
            <person name="Kalhor M.S."/>
            <person name="Jansen J."/>
            <person name="Van den Hoogen J."/>
            <person name="Gungor B."/>
            <person name="Hartog M."/>
            <person name="Hontelez J."/>
            <person name="Verver J."/>
            <person name="Yang W.-C."/>
            <person name="Schijlen E."/>
            <person name="Repin R."/>
            <person name="Schilthuizen M."/>
            <person name="Schranz E."/>
            <person name="Heidstra R."/>
            <person name="Miyata K."/>
            <person name="Fedorova E."/>
            <person name="Kohlen W."/>
            <person name="Bisseling T."/>
            <person name="Smit S."/>
            <person name="Geurts R."/>
        </authorList>
    </citation>
    <scope>NUCLEOTIDE SEQUENCE [LARGE SCALE GENOMIC DNA]</scope>
    <source>
        <strain evidence="4">cv. RG33-2</strain>
    </source>
</reference>